<reference evidence="3 4" key="1">
    <citation type="journal article" date="2018" name="PLoS Genet.">
        <title>Population sequencing reveals clonal diversity and ancestral inbreeding in the grapevine cultivar Chardonnay.</title>
        <authorList>
            <person name="Roach M.J."/>
            <person name="Johnson D.L."/>
            <person name="Bohlmann J."/>
            <person name="van Vuuren H.J."/>
            <person name="Jones S.J."/>
            <person name="Pretorius I.S."/>
            <person name="Schmidt S.A."/>
            <person name="Borneman A.R."/>
        </authorList>
    </citation>
    <scope>NUCLEOTIDE SEQUENCE [LARGE SCALE GENOMIC DNA]</scope>
    <source>
        <strain evidence="4">cv. Chardonnay</strain>
        <tissue evidence="3">Leaf</tissue>
    </source>
</reference>
<dbReference type="InterPro" id="IPR013103">
    <property type="entry name" value="RVT_2"/>
</dbReference>
<dbReference type="SUPFAM" id="SSF56672">
    <property type="entry name" value="DNA/RNA polymerases"/>
    <property type="match status" value="1"/>
</dbReference>
<protein>
    <submittedName>
        <fullName evidence="3">Retrovirus-related Pol polyprotein from transposon RE1</fullName>
    </submittedName>
</protein>
<dbReference type="PANTHER" id="PTHR11439:SF489">
    <property type="entry name" value="RNA-DIRECTED DNA POLYMERASE"/>
    <property type="match status" value="1"/>
</dbReference>
<evidence type="ECO:0000256" key="1">
    <source>
        <dbReference type="SAM" id="MobiDB-lite"/>
    </source>
</evidence>
<evidence type="ECO:0000259" key="2">
    <source>
        <dbReference type="Pfam" id="PF07727"/>
    </source>
</evidence>
<feature type="region of interest" description="Disordered" evidence="1">
    <location>
        <begin position="1"/>
        <end position="63"/>
    </location>
</feature>
<dbReference type="AlphaFoldDB" id="A0A438ISZ2"/>
<dbReference type="PANTHER" id="PTHR11439">
    <property type="entry name" value="GAG-POL-RELATED RETROTRANSPOSON"/>
    <property type="match status" value="1"/>
</dbReference>
<proteinExistence type="predicted"/>
<feature type="compositionally biased region" description="Low complexity" evidence="1">
    <location>
        <begin position="39"/>
        <end position="49"/>
    </location>
</feature>
<feature type="compositionally biased region" description="Polar residues" evidence="1">
    <location>
        <begin position="50"/>
        <end position="61"/>
    </location>
</feature>
<dbReference type="Proteomes" id="UP000288805">
    <property type="component" value="Unassembled WGS sequence"/>
</dbReference>
<dbReference type="EMBL" id="QGNW01000085">
    <property type="protein sequence ID" value="RVW99837.1"/>
    <property type="molecule type" value="Genomic_DNA"/>
</dbReference>
<evidence type="ECO:0000313" key="4">
    <source>
        <dbReference type="Proteomes" id="UP000288805"/>
    </source>
</evidence>
<comment type="caution">
    <text evidence="3">The sequence shown here is derived from an EMBL/GenBank/DDBJ whole genome shotgun (WGS) entry which is preliminary data.</text>
</comment>
<dbReference type="InterPro" id="IPR043502">
    <property type="entry name" value="DNA/RNA_pol_sf"/>
</dbReference>
<evidence type="ECO:0000313" key="3">
    <source>
        <dbReference type="EMBL" id="RVW99837.1"/>
    </source>
</evidence>
<feature type="domain" description="Reverse transcriptase Ty1/copia-type" evidence="2">
    <location>
        <begin position="160"/>
        <end position="290"/>
    </location>
</feature>
<sequence>MPPQRDSSCQHLSQNAQLVDRRPSLPIDHLPPEPHNSETSSASTTAPSPHQNTHPMTTRAKNNICKPLTKMNLTVVLSQPSEIEPHIVNQALTDPKWRQAMNDEFDALVRNGTWGLVPSTSMQNLVGCKWVFRIKRLPDGSIDRYKARLVAKGFHQRPGLDVNNALLQGHLSEDVYMAQPLGFVDRDNLTHVCKLKKAIYGLKQAPQAWYLELLQFLIESGFTNSHADTSLFILHSGDITIYLLVYVDDIIITGTNTNIIQRYINLLAQRFSIKDLGVLSYFLGIEVLTTPSDGNLTLHSGTTLTNCTEYRTLVGNLQYLSLTCPDISYVVNKLSQFIHRPTSEHWNAAKLLLRYLCGTLTHGLFLHKANTFSLHAFSYADWVVNKDDYTSTSAYIVYLGYHPISWSSKKQCTVVQSSIEAEYQLVSSITSKINWICSLLTKLGVTLPTPPVIYCDNVGATYLCSNLVFHSCMKYVAIDYHFIQDQVQSGALRVIHVSSTDQLADTLTKPLPGSRFQELRVKIGISSKAPS</sequence>
<dbReference type="Pfam" id="PF07727">
    <property type="entry name" value="RVT_2"/>
    <property type="match status" value="1"/>
</dbReference>
<organism evidence="3 4">
    <name type="scientific">Vitis vinifera</name>
    <name type="common">Grape</name>
    <dbReference type="NCBI Taxonomy" id="29760"/>
    <lineage>
        <taxon>Eukaryota</taxon>
        <taxon>Viridiplantae</taxon>
        <taxon>Streptophyta</taxon>
        <taxon>Embryophyta</taxon>
        <taxon>Tracheophyta</taxon>
        <taxon>Spermatophyta</taxon>
        <taxon>Magnoliopsida</taxon>
        <taxon>eudicotyledons</taxon>
        <taxon>Gunneridae</taxon>
        <taxon>Pentapetalae</taxon>
        <taxon>rosids</taxon>
        <taxon>Vitales</taxon>
        <taxon>Vitaceae</taxon>
        <taxon>Viteae</taxon>
        <taxon>Vitis</taxon>
    </lineage>
</organism>
<dbReference type="CDD" id="cd09272">
    <property type="entry name" value="RNase_HI_RT_Ty1"/>
    <property type="match status" value="1"/>
</dbReference>
<name>A0A438ISZ2_VITVI</name>
<gene>
    <name evidence="3" type="primary">RE1_2314</name>
    <name evidence="3" type="ORF">CK203_029226</name>
</gene>
<feature type="compositionally biased region" description="Polar residues" evidence="1">
    <location>
        <begin position="1"/>
        <end position="17"/>
    </location>
</feature>
<accession>A0A438ISZ2</accession>